<organism evidence="1 2">
    <name type="scientific">Salmonella phage SAP012</name>
    <dbReference type="NCBI Taxonomy" id="2742114"/>
    <lineage>
        <taxon>Viruses</taxon>
        <taxon>Duplodnaviria</taxon>
        <taxon>Heunggongvirae</taxon>
        <taxon>Uroviricota</taxon>
        <taxon>Caudoviricetes</taxon>
        <taxon>Casjensviridae</taxon>
        <taxon>Zhonglingvirus</taxon>
        <taxon>Zhonglingvirus SAP012</taxon>
    </lineage>
</organism>
<evidence type="ECO:0000313" key="1">
    <source>
        <dbReference type="EMBL" id="BCG45189.1"/>
    </source>
</evidence>
<dbReference type="RefSeq" id="YP_009999746.1">
    <property type="nucleotide sequence ID" value="NC_053008.1"/>
</dbReference>
<proteinExistence type="predicted"/>
<dbReference type="KEGG" id="vg:62682378"/>
<evidence type="ECO:0000313" key="2">
    <source>
        <dbReference type="Proteomes" id="UP000505247"/>
    </source>
</evidence>
<dbReference type="EMBL" id="LC553736">
    <property type="protein sequence ID" value="BCG45189.1"/>
    <property type="molecule type" value="Genomic_DNA"/>
</dbReference>
<sequence length="68" mass="7686">MAGLLKPNDVILRNGKRLRLRHINKGVAGVVRFHFQPAEEPLHHLNKNDVLILTTTGMAMFEVEESVL</sequence>
<dbReference type="GeneID" id="62682378"/>
<keyword evidence="2" id="KW-1185">Reference proteome</keyword>
<dbReference type="Proteomes" id="UP000505247">
    <property type="component" value="Segment"/>
</dbReference>
<protein>
    <submittedName>
        <fullName evidence="1">Uncharacterized protein</fullName>
    </submittedName>
</protein>
<reference evidence="1 2" key="1">
    <citation type="submission" date="2020-06" db="EMBL/GenBank/DDBJ databases">
        <title>Complete Genome Sequence of Salmonella phage SAP012.</title>
        <authorList>
            <person name="Shahin K."/>
            <person name="Soleimani-Delfan A."/>
            <person name="Barazandeh M."/>
            <person name="Komijani Majid."/>
            <person name="Bao H."/>
            <person name="Zhang L."/>
            <person name="Wang R."/>
        </authorList>
    </citation>
    <scope>NUCLEOTIDE SEQUENCE [LARGE SCALE GENOMIC DNA]</scope>
</reference>
<name>A0A6J4EHL3_9CAUD</name>
<accession>A0A6J4EHL3</accession>